<accession>A0A0F0CPK0</accession>
<evidence type="ECO:0000313" key="1">
    <source>
        <dbReference type="EMBL" id="KJJ85243.1"/>
    </source>
</evidence>
<gene>
    <name evidence="1" type="ORF">OMAG_000889</name>
</gene>
<proteinExistence type="predicted"/>
<keyword evidence="2" id="KW-1185">Reference proteome</keyword>
<name>A0A0F0CPK0_9BACT</name>
<sequence>MSFIFFSPNTSFNFNAITAREYESLDFPASITPGTPRISPNVGLL</sequence>
<evidence type="ECO:0000313" key="2">
    <source>
        <dbReference type="Proteomes" id="UP000033428"/>
    </source>
</evidence>
<organism evidence="1 2">
    <name type="scientific">Candidatus Omnitrophus magneticus</name>
    <dbReference type="NCBI Taxonomy" id="1609969"/>
    <lineage>
        <taxon>Bacteria</taxon>
        <taxon>Pseudomonadati</taxon>
        <taxon>Candidatus Omnitrophota</taxon>
        <taxon>Candidatus Omnitrophus</taxon>
    </lineage>
</organism>
<dbReference type="Proteomes" id="UP000033428">
    <property type="component" value="Unassembled WGS sequence"/>
</dbReference>
<dbReference type="EMBL" id="JYNY01000200">
    <property type="protein sequence ID" value="KJJ85243.1"/>
    <property type="molecule type" value="Genomic_DNA"/>
</dbReference>
<protein>
    <submittedName>
        <fullName evidence="1">Uncharacterized protein</fullName>
    </submittedName>
</protein>
<comment type="caution">
    <text evidence="1">The sequence shown here is derived from an EMBL/GenBank/DDBJ whole genome shotgun (WGS) entry which is preliminary data.</text>
</comment>
<dbReference type="AlphaFoldDB" id="A0A0F0CPK0"/>
<reference evidence="1 2" key="1">
    <citation type="submission" date="2015-02" db="EMBL/GenBank/DDBJ databases">
        <title>Single-cell genomics of uncultivated deep-branching MTB reveals a conserved set of magnetosome genes.</title>
        <authorList>
            <person name="Kolinko S."/>
            <person name="Richter M."/>
            <person name="Glockner F.O."/>
            <person name="Brachmann A."/>
            <person name="Schuler D."/>
        </authorList>
    </citation>
    <scope>NUCLEOTIDE SEQUENCE [LARGE SCALE GENOMIC DNA]</scope>
    <source>
        <strain evidence="1">SKK-01</strain>
    </source>
</reference>